<keyword evidence="1 3" id="KW-0378">Hydrolase</keyword>
<sequence length="261" mass="28822">MVKEIDGISVNYEVKGSGDLLFILHGWGANIGVYNSVSDLLSQKFTVITLDFPGFGGTPEPPEVWSVSDYADFTVKFISSFGAQNVILFGHSFGGRVIIKMASLSDLPFHISKIIFADSAGVMPVRSNKQTFRTRLYKIGKFFLSLYPVRKLFPNALEALRKKFSSADYAAASPLMRGVLVKTVNEDLTPLLKNIKCQTLLIWGANDTATPISDAHIFEREISSSGADVGLCEIKNAGHYSFLDQPYVFQNILKSFFKIGE</sequence>
<dbReference type="Proteomes" id="UP000824205">
    <property type="component" value="Unassembled WGS sequence"/>
</dbReference>
<accession>A0A9D1RE91</accession>
<evidence type="ECO:0000256" key="1">
    <source>
        <dbReference type="ARBA" id="ARBA00022801"/>
    </source>
</evidence>
<organism evidence="3 4">
    <name type="scientific">Candidatus Eubacterium faecipullorum</name>
    <dbReference type="NCBI Taxonomy" id="2838571"/>
    <lineage>
        <taxon>Bacteria</taxon>
        <taxon>Bacillati</taxon>
        <taxon>Bacillota</taxon>
        <taxon>Clostridia</taxon>
        <taxon>Eubacteriales</taxon>
        <taxon>Eubacteriaceae</taxon>
        <taxon>Eubacterium</taxon>
    </lineage>
</organism>
<dbReference type="AlphaFoldDB" id="A0A9D1RE91"/>
<name>A0A9D1RE91_9FIRM</name>
<dbReference type="GO" id="GO:0016020">
    <property type="term" value="C:membrane"/>
    <property type="evidence" value="ECO:0007669"/>
    <property type="project" value="TreeGrafter"/>
</dbReference>
<dbReference type="InterPro" id="IPR050266">
    <property type="entry name" value="AB_hydrolase_sf"/>
</dbReference>
<evidence type="ECO:0000313" key="4">
    <source>
        <dbReference type="Proteomes" id="UP000824205"/>
    </source>
</evidence>
<dbReference type="SUPFAM" id="SSF53474">
    <property type="entry name" value="alpha/beta-Hydrolases"/>
    <property type="match status" value="1"/>
</dbReference>
<reference evidence="3" key="1">
    <citation type="journal article" date="2021" name="PeerJ">
        <title>Extensive microbial diversity within the chicken gut microbiome revealed by metagenomics and culture.</title>
        <authorList>
            <person name="Gilroy R."/>
            <person name="Ravi A."/>
            <person name="Getino M."/>
            <person name="Pursley I."/>
            <person name="Horton D.L."/>
            <person name="Alikhan N.F."/>
            <person name="Baker D."/>
            <person name="Gharbi K."/>
            <person name="Hall N."/>
            <person name="Watson M."/>
            <person name="Adriaenssens E.M."/>
            <person name="Foster-Nyarko E."/>
            <person name="Jarju S."/>
            <person name="Secka A."/>
            <person name="Antonio M."/>
            <person name="Oren A."/>
            <person name="Chaudhuri R.R."/>
            <person name="La Ragione R."/>
            <person name="Hildebrand F."/>
            <person name="Pallen M.J."/>
        </authorList>
    </citation>
    <scope>NUCLEOTIDE SEQUENCE</scope>
    <source>
        <strain evidence="3">421</strain>
    </source>
</reference>
<dbReference type="GO" id="GO:0016787">
    <property type="term" value="F:hydrolase activity"/>
    <property type="evidence" value="ECO:0007669"/>
    <property type="project" value="UniProtKB-KW"/>
</dbReference>
<dbReference type="PANTHER" id="PTHR43798:SF31">
    <property type="entry name" value="AB HYDROLASE SUPERFAMILY PROTEIN YCLE"/>
    <property type="match status" value="1"/>
</dbReference>
<evidence type="ECO:0000313" key="3">
    <source>
        <dbReference type="EMBL" id="HIW86508.1"/>
    </source>
</evidence>
<dbReference type="Gene3D" id="3.40.50.1820">
    <property type="entry name" value="alpha/beta hydrolase"/>
    <property type="match status" value="1"/>
</dbReference>
<protein>
    <submittedName>
        <fullName evidence="3">Alpha/beta hydrolase</fullName>
    </submittedName>
</protein>
<dbReference type="Pfam" id="PF00561">
    <property type="entry name" value="Abhydrolase_1"/>
    <property type="match status" value="1"/>
</dbReference>
<feature type="domain" description="AB hydrolase-1" evidence="2">
    <location>
        <begin position="20"/>
        <end position="246"/>
    </location>
</feature>
<proteinExistence type="predicted"/>
<evidence type="ECO:0000259" key="2">
    <source>
        <dbReference type="Pfam" id="PF00561"/>
    </source>
</evidence>
<dbReference type="PRINTS" id="PR00111">
    <property type="entry name" value="ABHYDROLASE"/>
</dbReference>
<gene>
    <name evidence="3" type="ORF">IAA48_08450</name>
</gene>
<dbReference type="PANTHER" id="PTHR43798">
    <property type="entry name" value="MONOACYLGLYCEROL LIPASE"/>
    <property type="match status" value="1"/>
</dbReference>
<comment type="caution">
    <text evidence="3">The sequence shown here is derived from an EMBL/GenBank/DDBJ whole genome shotgun (WGS) entry which is preliminary data.</text>
</comment>
<dbReference type="EMBL" id="DXGE01000034">
    <property type="protein sequence ID" value="HIW86508.1"/>
    <property type="molecule type" value="Genomic_DNA"/>
</dbReference>
<reference evidence="3" key="2">
    <citation type="submission" date="2021-04" db="EMBL/GenBank/DDBJ databases">
        <authorList>
            <person name="Gilroy R."/>
        </authorList>
    </citation>
    <scope>NUCLEOTIDE SEQUENCE</scope>
    <source>
        <strain evidence="3">421</strain>
    </source>
</reference>
<dbReference type="InterPro" id="IPR029058">
    <property type="entry name" value="AB_hydrolase_fold"/>
</dbReference>
<dbReference type="InterPro" id="IPR000073">
    <property type="entry name" value="AB_hydrolase_1"/>
</dbReference>